<dbReference type="RefSeq" id="WP_158061263.1">
    <property type="nucleotide sequence ID" value="NZ_CP044427.1"/>
</dbReference>
<dbReference type="InterPro" id="IPR050153">
    <property type="entry name" value="Metal_Ion_Import_ABC"/>
</dbReference>
<evidence type="ECO:0000256" key="1">
    <source>
        <dbReference type="ARBA" id="ARBA00005417"/>
    </source>
</evidence>
<evidence type="ECO:0000256" key="2">
    <source>
        <dbReference type="ARBA" id="ARBA00022448"/>
    </source>
</evidence>
<dbReference type="InterPro" id="IPR027417">
    <property type="entry name" value="P-loop_NTPase"/>
</dbReference>
<keyword evidence="2" id="KW-0813">Transport</keyword>
<dbReference type="InterPro" id="IPR017871">
    <property type="entry name" value="ABC_transporter-like_CS"/>
</dbReference>
<evidence type="ECO:0000313" key="6">
    <source>
        <dbReference type="EMBL" id="QFG68877.1"/>
    </source>
</evidence>
<name>A0A5J6V5J9_9MICO</name>
<evidence type="ECO:0000256" key="3">
    <source>
        <dbReference type="ARBA" id="ARBA00022741"/>
    </source>
</evidence>
<accession>A0A5J6V5J9</accession>
<dbReference type="Proteomes" id="UP000326546">
    <property type="component" value="Chromosome"/>
</dbReference>
<proteinExistence type="inferred from homology"/>
<evidence type="ECO:0000259" key="5">
    <source>
        <dbReference type="PROSITE" id="PS50893"/>
    </source>
</evidence>
<dbReference type="KEGG" id="serw:FY030_09340"/>
<organism evidence="6 7">
    <name type="scientific">Ornithinimicrobium pratense</name>
    <dbReference type="NCBI Taxonomy" id="2593973"/>
    <lineage>
        <taxon>Bacteria</taxon>
        <taxon>Bacillati</taxon>
        <taxon>Actinomycetota</taxon>
        <taxon>Actinomycetes</taxon>
        <taxon>Micrococcales</taxon>
        <taxon>Ornithinimicrobiaceae</taxon>
        <taxon>Ornithinimicrobium</taxon>
    </lineage>
</organism>
<gene>
    <name evidence="6" type="ORF">FY030_09340</name>
</gene>
<sequence length="261" mass="27692">MIRSEGDIADPAGSGTIDTAEPVVSMHRAAFGYQGRPVVTDIDVEVRRGEVVAVLGPNGSGKTTLVKGLVGLSEHLSGEVSVLGTPLARLRDRTRIGYVPQRHTLVGGVRATVTEVVATGLLARRPWWRRASRADRAAVQQSLETVGLADRARFDVDTLSGGQQRRVLIARALVAEPEVLVMDEPTAGVDHASQAVLAGVLQRLGAEGTTMLVVTHELAALRGVVDRILEVDTGHLVFDGTPRRYAVHQAELARAAGRGSA</sequence>
<keyword evidence="4 6" id="KW-0067">ATP-binding</keyword>
<dbReference type="SMART" id="SM00382">
    <property type="entry name" value="AAA"/>
    <property type="match status" value="1"/>
</dbReference>
<dbReference type="PROSITE" id="PS00211">
    <property type="entry name" value="ABC_TRANSPORTER_1"/>
    <property type="match status" value="1"/>
</dbReference>
<protein>
    <submittedName>
        <fullName evidence="6">Metal ABC transporter ATP-binding protein</fullName>
    </submittedName>
</protein>
<dbReference type="InterPro" id="IPR003593">
    <property type="entry name" value="AAA+_ATPase"/>
</dbReference>
<evidence type="ECO:0000256" key="4">
    <source>
        <dbReference type="ARBA" id="ARBA00022840"/>
    </source>
</evidence>
<keyword evidence="7" id="KW-1185">Reference proteome</keyword>
<dbReference type="AlphaFoldDB" id="A0A5J6V5J9"/>
<dbReference type="Gene3D" id="3.40.50.300">
    <property type="entry name" value="P-loop containing nucleotide triphosphate hydrolases"/>
    <property type="match status" value="1"/>
</dbReference>
<dbReference type="PANTHER" id="PTHR42734">
    <property type="entry name" value="METAL TRANSPORT SYSTEM ATP-BINDING PROTEIN TM_0124-RELATED"/>
    <property type="match status" value="1"/>
</dbReference>
<dbReference type="OrthoDB" id="5296765at2"/>
<dbReference type="SUPFAM" id="SSF52540">
    <property type="entry name" value="P-loop containing nucleoside triphosphate hydrolases"/>
    <property type="match status" value="1"/>
</dbReference>
<dbReference type="GO" id="GO:0016887">
    <property type="term" value="F:ATP hydrolysis activity"/>
    <property type="evidence" value="ECO:0007669"/>
    <property type="project" value="InterPro"/>
</dbReference>
<feature type="domain" description="ABC transporter" evidence="5">
    <location>
        <begin position="24"/>
        <end position="258"/>
    </location>
</feature>
<dbReference type="EMBL" id="CP044427">
    <property type="protein sequence ID" value="QFG68877.1"/>
    <property type="molecule type" value="Genomic_DNA"/>
</dbReference>
<reference evidence="6 7" key="1">
    <citation type="submission" date="2019-09" db="EMBL/GenBank/DDBJ databases">
        <title>Serinicoccus pratensis sp. nov., isolated from meadow soil.</title>
        <authorList>
            <person name="Zhang W."/>
        </authorList>
    </citation>
    <scope>NUCLEOTIDE SEQUENCE [LARGE SCALE GENOMIC DNA]</scope>
    <source>
        <strain evidence="6 7">W204</strain>
    </source>
</reference>
<dbReference type="Pfam" id="PF00005">
    <property type="entry name" value="ABC_tran"/>
    <property type="match status" value="1"/>
</dbReference>
<dbReference type="PROSITE" id="PS50893">
    <property type="entry name" value="ABC_TRANSPORTER_2"/>
    <property type="match status" value="1"/>
</dbReference>
<keyword evidence="3" id="KW-0547">Nucleotide-binding</keyword>
<dbReference type="GO" id="GO:0005524">
    <property type="term" value="F:ATP binding"/>
    <property type="evidence" value="ECO:0007669"/>
    <property type="project" value="UniProtKB-KW"/>
</dbReference>
<dbReference type="InterPro" id="IPR003439">
    <property type="entry name" value="ABC_transporter-like_ATP-bd"/>
</dbReference>
<dbReference type="PANTHER" id="PTHR42734:SF17">
    <property type="entry name" value="METAL TRANSPORT SYSTEM ATP-BINDING PROTEIN TM_0124-RELATED"/>
    <property type="match status" value="1"/>
</dbReference>
<evidence type="ECO:0000313" key="7">
    <source>
        <dbReference type="Proteomes" id="UP000326546"/>
    </source>
</evidence>
<comment type="similarity">
    <text evidence="1">Belongs to the ABC transporter superfamily.</text>
</comment>